<dbReference type="InterPro" id="IPR041588">
    <property type="entry name" value="Integrase_H2C2"/>
</dbReference>
<keyword evidence="7" id="KW-0229">DNA integration</keyword>
<evidence type="ECO:0000256" key="11">
    <source>
        <dbReference type="ARBA" id="ARBA00023172"/>
    </source>
</evidence>
<evidence type="ECO:0000256" key="3">
    <source>
        <dbReference type="ARBA" id="ARBA00022750"/>
    </source>
</evidence>
<keyword evidence="9" id="KW-0548">Nucleotidyltransferase</keyword>
<keyword evidence="2" id="KW-0479">Metal-binding</keyword>
<evidence type="ECO:0000313" key="13">
    <source>
        <dbReference type="EMBL" id="GAT47604.1"/>
    </source>
</evidence>
<evidence type="ECO:0000256" key="9">
    <source>
        <dbReference type="ARBA" id="ARBA00022932"/>
    </source>
</evidence>
<evidence type="ECO:0000256" key="4">
    <source>
        <dbReference type="ARBA" id="ARBA00022801"/>
    </source>
</evidence>
<evidence type="ECO:0000259" key="12">
    <source>
        <dbReference type="PROSITE" id="PS50994"/>
    </source>
</evidence>
<dbReference type="EMBL" id="DF843784">
    <property type="protein sequence ID" value="GAT47604.1"/>
    <property type="molecule type" value="Genomic_DNA"/>
</dbReference>
<reference evidence="13" key="1">
    <citation type="submission" date="2014-09" db="EMBL/GenBank/DDBJ databases">
        <title>Genome sequence of the luminous mushroom Mycena chlorophos for searching fungal bioluminescence genes.</title>
        <authorList>
            <person name="Tanaka Y."/>
            <person name="Kasuga D."/>
            <person name="Oba Y."/>
            <person name="Hase S."/>
            <person name="Sato K."/>
            <person name="Oba Y."/>
            <person name="Sakakibara Y."/>
        </authorList>
    </citation>
    <scope>NUCLEOTIDE SEQUENCE</scope>
</reference>
<dbReference type="PANTHER" id="PTHR37984">
    <property type="entry name" value="PROTEIN CBG26694"/>
    <property type="match status" value="1"/>
</dbReference>
<dbReference type="InterPro" id="IPR001584">
    <property type="entry name" value="Integrase_cat-core"/>
</dbReference>
<evidence type="ECO:0000256" key="1">
    <source>
        <dbReference type="ARBA" id="ARBA00022670"/>
    </source>
</evidence>
<keyword evidence="9" id="KW-0808">Transferase</keyword>
<dbReference type="Gene3D" id="1.10.340.70">
    <property type="match status" value="1"/>
</dbReference>
<keyword evidence="5" id="KW-0460">Magnesium</keyword>
<keyword evidence="10" id="KW-0238">DNA-binding</keyword>
<keyword evidence="9" id="KW-0239">DNA-directed DNA polymerase</keyword>
<dbReference type="InterPro" id="IPR012337">
    <property type="entry name" value="RNaseH-like_sf"/>
</dbReference>
<dbReference type="InterPro" id="IPR050951">
    <property type="entry name" value="Retrovirus_Pol_polyprotein"/>
</dbReference>
<organism evidence="13 14">
    <name type="scientific">Mycena chlorophos</name>
    <name type="common">Agaric fungus</name>
    <name type="synonym">Agaricus chlorophos</name>
    <dbReference type="NCBI Taxonomy" id="658473"/>
    <lineage>
        <taxon>Eukaryota</taxon>
        <taxon>Fungi</taxon>
        <taxon>Dikarya</taxon>
        <taxon>Basidiomycota</taxon>
        <taxon>Agaricomycotina</taxon>
        <taxon>Agaricomycetes</taxon>
        <taxon>Agaricomycetidae</taxon>
        <taxon>Agaricales</taxon>
        <taxon>Marasmiineae</taxon>
        <taxon>Mycenaceae</taxon>
        <taxon>Mycena</taxon>
    </lineage>
</organism>
<dbReference type="SUPFAM" id="SSF53098">
    <property type="entry name" value="Ribonuclease H-like"/>
    <property type="match status" value="1"/>
</dbReference>
<name>A0ABQ0LAS4_MYCCL</name>
<keyword evidence="6" id="KW-0694">RNA-binding</keyword>
<evidence type="ECO:0000256" key="7">
    <source>
        <dbReference type="ARBA" id="ARBA00022908"/>
    </source>
</evidence>
<keyword evidence="4" id="KW-0378">Hydrolase</keyword>
<dbReference type="InterPro" id="IPR056924">
    <property type="entry name" value="SH3_Tf2-1"/>
</dbReference>
<evidence type="ECO:0000256" key="6">
    <source>
        <dbReference type="ARBA" id="ARBA00022884"/>
    </source>
</evidence>
<dbReference type="Pfam" id="PF24626">
    <property type="entry name" value="SH3_Tf2-1"/>
    <property type="match status" value="1"/>
</dbReference>
<keyword evidence="14" id="KW-1185">Reference proteome</keyword>
<proteinExistence type="predicted"/>
<evidence type="ECO:0000313" key="14">
    <source>
        <dbReference type="Proteomes" id="UP000815677"/>
    </source>
</evidence>
<accession>A0ABQ0LAS4</accession>
<keyword evidence="8" id="KW-0695">RNA-directed DNA polymerase</keyword>
<gene>
    <name evidence="13" type="ORF">MCHLO_05059</name>
</gene>
<dbReference type="Gene3D" id="3.30.420.10">
    <property type="entry name" value="Ribonuclease H-like superfamily/Ribonuclease H"/>
    <property type="match status" value="1"/>
</dbReference>
<keyword evidence="1" id="KW-0645">Protease</keyword>
<keyword evidence="3" id="KW-0064">Aspartyl protease</keyword>
<evidence type="ECO:0000256" key="8">
    <source>
        <dbReference type="ARBA" id="ARBA00022918"/>
    </source>
</evidence>
<dbReference type="Proteomes" id="UP000815677">
    <property type="component" value="Unassembled WGS sequence"/>
</dbReference>
<evidence type="ECO:0000256" key="2">
    <source>
        <dbReference type="ARBA" id="ARBA00022723"/>
    </source>
</evidence>
<dbReference type="PROSITE" id="PS50994">
    <property type="entry name" value="INTEGRASE"/>
    <property type="match status" value="1"/>
</dbReference>
<protein>
    <submittedName>
        <fullName evidence="13">Gag-pol polyprotein</fullName>
    </submittedName>
</protein>
<dbReference type="PANTHER" id="PTHR37984:SF5">
    <property type="entry name" value="PROTEIN NYNRIN-LIKE"/>
    <property type="match status" value="1"/>
</dbReference>
<feature type="domain" description="Integrase catalytic" evidence="12">
    <location>
        <begin position="123"/>
        <end position="295"/>
    </location>
</feature>
<evidence type="ECO:0000256" key="10">
    <source>
        <dbReference type="ARBA" id="ARBA00023125"/>
    </source>
</evidence>
<keyword evidence="11" id="KW-0233">DNA recombination</keyword>
<sequence>MPECLKNRYAEDPFFKLVLERPQDYKNFEQRDGLVFLRDSETRILCVPDIRIGARSAREIIISHAHSILAHLGSRKTLYYLKDNVWWKNMVEDVKAYCASCHTCAISKSSSQKPYGLLHPLPVPQRPWQSIGIDFVGPLPASKNRHGQFDMITVIIDHLTSMVHLVPTKQTYKAKDIAEVVFEHVYSKHGLPETIVSDRDSLFTSIFWSHLHALIGTKLKMSSSFHPQSDGAMERANRTIGQMLRSCISPNQKDWVTKLPTIEFALNSARSETTGFSPFYLNTGMTPPPMIWDAKSEYPGVRVFAQRIKEGILAAHDSIIEARVKQTRQANKHRKTVPFEKDDLVYLSTKNLSIPKKRSRKLVPKYIGPYRILEDYKNGTFKLDLPSELKRRGNHPAFHASLLRIHIPNDDRRFPGRQISQFTGIGDEDEHEWAVDRILSHL</sequence>
<dbReference type="Pfam" id="PF17921">
    <property type="entry name" value="Integrase_H2C2"/>
    <property type="match status" value="1"/>
</dbReference>
<dbReference type="InterPro" id="IPR036397">
    <property type="entry name" value="RNaseH_sf"/>
</dbReference>
<evidence type="ECO:0000256" key="5">
    <source>
        <dbReference type="ARBA" id="ARBA00022842"/>
    </source>
</evidence>